<name>A0A955LH50_UNCKA</name>
<gene>
    <name evidence="1" type="ORF">KC571_03775</name>
</gene>
<feature type="non-terminal residue" evidence="1">
    <location>
        <position position="1"/>
    </location>
</feature>
<protein>
    <submittedName>
        <fullName evidence="1">Uncharacterized protein</fullName>
    </submittedName>
</protein>
<comment type="caution">
    <text evidence="1">The sequence shown here is derived from an EMBL/GenBank/DDBJ whole genome shotgun (WGS) entry which is preliminary data.</text>
</comment>
<proteinExistence type="predicted"/>
<evidence type="ECO:0000313" key="2">
    <source>
        <dbReference type="Proteomes" id="UP000701698"/>
    </source>
</evidence>
<dbReference type="EMBL" id="JAGQKX010000110">
    <property type="protein sequence ID" value="MCA9390497.1"/>
    <property type="molecule type" value="Genomic_DNA"/>
</dbReference>
<sequence>CGENIELPKNKGSVTEQHTHAERNYLHLHIKYTVDKETGEPLDTTLLELGNFFDNLEMPFSSDPATLGEYTVGETCPGGKTLTQDDLKMTVNGEPNTEFEHYLWQDGDDISITFE</sequence>
<organism evidence="1 2">
    <name type="scientific">candidate division WWE3 bacterium</name>
    <dbReference type="NCBI Taxonomy" id="2053526"/>
    <lineage>
        <taxon>Bacteria</taxon>
        <taxon>Katanobacteria</taxon>
    </lineage>
</organism>
<dbReference type="AlphaFoldDB" id="A0A955LH50"/>
<accession>A0A955LH50</accession>
<dbReference type="Proteomes" id="UP000701698">
    <property type="component" value="Unassembled WGS sequence"/>
</dbReference>
<reference evidence="1" key="2">
    <citation type="journal article" date="2021" name="Microbiome">
        <title>Successional dynamics and alternative stable states in a saline activated sludge microbial community over 9 years.</title>
        <authorList>
            <person name="Wang Y."/>
            <person name="Ye J."/>
            <person name="Ju F."/>
            <person name="Liu L."/>
            <person name="Boyd J.A."/>
            <person name="Deng Y."/>
            <person name="Parks D.H."/>
            <person name="Jiang X."/>
            <person name="Yin X."/>
            <person name="Woodcroft B.J."/>
            <person name="Tyson G.W."/>
            <person name="Hugenholtz P."/>
            <person name="Polz M.F."/>
            <person name="Zhang T."/>
        </authorList>
    </citation>
    <scope>NUCLEOTIDE SEQUENCE</scope>
    <source>
        <strain evidence="1">HKST-UBA01</strain>
    </source>
</reference>
<evidence type="ECO:0000313" key="1">
    <source>
        <dbReference type="EMBL" id="MCA9390497.1"/>
    </source>
</evidence>
<reference evidence="1" key="1">
    <citation type="submission" date="2020-04" db="EMBL/GenBank/DDBJ databases">
        <authorList>
            <person name="Zhang T."/>
        </authorList>
    </citation>
    <scope>NUCLEOTIDE SEQUENCE</scope>
    <source>
        <strain evidence="1">HKST-UBA01</strain>
    </source>
</reference>